<proteinExistence type="predicted"/>
<keyword evidence="2" id="KW-1185">Reference proteome</keyword>
<organism evidence="1 2">
    <name type="scientific">Cichorium intybus</name>
    <name type="common">Chicory</name>
    <dbReference type="NCBI Taxonomy" id="13427"/>
    <lineage>
        <taxon>Eukaryota</taxon>
        <taxon>Viridiplantae</taxon>
        <taxon>Streptophyta</taxon>
        <taxon>Embryophyta</taxon>
        <taxon>Tracheophyta</taxon>
        <taxon>Spermatophyta</taxon>
        <taxon>Magnoliopsida</taxon>
        <taxon>eudicotyledons</taxon>
        <taxon>Gunneridae</taxon>
        <taxon>Pentapetalae</taxon>
        <taxon>asterids</taxon>
        <taxon>campanulids</taxon>
        <taxon>Asterales</taxon>
        <taxon>Asteraceae</taxon>
        <taxon>Cichorioideae</taxon>
        <taxon>Cichorieae</taxon>
        <taxon>Cichoriinae</taxon>
        <taxon>Cichorium</taxon>
    </lineage>
</organism>
<gene>
    <name evidence="1" type="ORF">L2E82_29836</name>
</gene>
<comment type="caution">
    <text evidence="1">The sequence shown here is derived from an EMBL/GenBank/DDBJ whole genome shotgun (WGS) entry which is preliminary data.</text>
</comment>
<evidence type="ECO:0000313" key="1">
    <source>
        <dbReference type="EMBL" id="KAI3739432.1"/>
    </source>
</evidence>
<reference evidence="1 2" key="2">
    <citation type="journal article" date="2022" name="Mol. Ecol. Resour.">
        <title>The genomes of chicory, endive, great burdock and yacon provide insights into Asteraceae paleo-polyploidization history and plant inulin production.</title>
        <authorList>
            <person name="Fan W."/>
            <person name="Wang S."/>
            <person name="Wang H."/>
            <person name="Wang A."/>
            <person name="Jiang F."/>
            <person name="Liu H."/>
            <person name="Zhao H."/>
            <person name="Xu D."/>
            <person name="Zhang Y."/>
        </authorList>
    </citation>
    <scope>NUCLEOTIDE SEQUENCE [LARGE SCALE GENOMIC DNA]</scope>
    <source>
        <strain evidence="2">cv. Punajuju</strain>
        <tissue evidence="1">Leaves</tissue>
    </source>
</reference>
<dbReference type="Proteomes" id="UP001055811">
    <property type="component" value="Linkage Group LG05"/>
</dbReference>
<protein>
    <submittedName>
        <fullName evidence="1">Uncharacterized protein</fullName>
    </submittedName>
</protein>
<sequence>MSIMTYGMYQRHMTIQWDQIQLADLEFTIAQHVVVPQVPHVPPVLLGYASVSSYKSDIKFENRSHSLQITHLGLLSLRSSIAVKP</sequence>
<evidence type="ECO:0000313" key="2">
    <source>
        <dbReference type="Proteomes" id="UP001055811"/>
    </source>
</evidence>
<dbReference type="EMBL" id="CM042013">
    <property type="protein sequence ID" value="KAI3739432.1"/>
    <property type="molecule type" value="Genomic_DNA"/>
</dbReference>
<accession>A0ACB9CYM0</accession>
<reference evidence="2" key="1">
    <citation type="journal article" date="2022" name="Mol. Ecol. Resour.">
        <title>The genomes of chicory, endive, great burdock and yacon provide insights into Asteraceae palaeo-polyploidization history and plant inulin production.</title>
        <authorList>
            <person name="Fan W."/>
            <person name="Wang S."/>
            <person name="Wang H."/>
            <person name="Wang A."/>
            <person name="Jiang F."/>
            <person name="Liu H."/>
            <person name="Zhao H."/>
            <person name="Xu D."/>
            <person name="Zhang Y."/>
        </authorList>
    </citation>
    <scope>NUCLEOTIDE SEQUENCE [LARGE SCALE GENOMIC DNA]</scope>
    <source>
        <strain evidence="2">cv. Punajuju</strain>
    </source>
</reference>
<name>A0ACB9CYM0_CICIN</name>